<keyword evidence="2" id="KW-0328">Glycosyltransferase</keyword>
<evidence type="ECO:0000313" key="3">
    <source>
        <dbReference type="Proteomes" id="UP001244443"/>
    </source>
</evidence>
<evidence type="ECO:0000259" key="1">
    <source>
        <dbReference type="Pfam" id="PF00534"/>
    </source>
</evidence>
<dbReference type="AlphaFoldDB" id="A0AA49JB28"/>
<dbReference type="PANTHER" id="PTHR45947">
    <property type="entry name" value="SULFOQUINOVOSYL TRANSFERASE SQD2"/>
    <property type="match status" value="1"/>
</dbReference>
<gene>
    <name evidence="2" type="ORF">QYS48_03040</name>
</gene>
<sequence>MKDLENLGLNFTLKTFIKGRNSNAFYQKLMDYLKFYIEIFRGLFLKNSQFNKIYVHFPLHVAFLLIFVNKPIFLNFHGSEISRSNLFSKLLFFFLMKLVEKRNVQIVVPSHFYKDKVNAIFHLDTKKYIVYPSGGINTSIFKPFTIDKIKELKKTYNCQSNSFIIGFTSSLIEDKGVRVFLKTLKKLENIKKIQKLDIFIVGDGPLKREVEEFVRSYNNSMLFHLLPAQNQKKLSELFNIFDLLVFPSSRESLGLIGIEAMACKKVVIAADNGGVKSYLINNQNGFLFEKNNDTQLKDKILNYINLDKKKLKLIEDQAINTALLYESKKVNLKLIERL</sequence>
<proteinExistence type="predicted"/>
<dbReference type="Proteomes" id="UP001244443">
    <property type="component" value="Chromosome"/>
</dbReference>
<dbReference type="RefSeq" id="WP_302102392.1">
    <property type="nucleotide sequence ID" value="NZ_CP129970.2"/>
</dbReference>
<dbReference type="CDD" id="cd03801">
    <property type="entry name" value="GT4_PimA-like"/>
    <property type="match status" value="1"/>
</dbReference>
<feature type="domain" description="Glycosyl transferase family 1" evidence="1">
    <location>
        <begin position="150"/>
        <end position="315"/>
    </location>
</feature>
<keyword evidence="2" id="KW-0808">Transferase</keyword>
<dbReference type="PANTHER" id="PTHR45947:SF3">
    <property type="entry name" value="SULFOQUINOVOSYL TRANSFERASE SQD2"/>
    <property type="match status" value="1"/>
</dbReference>
<keyword evidence="3" id="KW-1185">Reference proteome</keyword>
<dbReference type="SUPFAM" id="SSF53756">
    <property type="entry name" value="UDP-Glycosyltransferase/glycogen phosphorylase"/>
    <property type="match status" value="1"/>
</dbReference>
<dbReference type="Pfam" id="PF00534">
    <property type="entry name" value="Glycos_transf_1"/>
    <property type="match status" value="1"/>
</dbReference>
<dbReference type="InterPro" id="IPR050194">
    <property type="entry name" value="Glycosyltransferase_grp1"/>
</dbReference>
<dbReference type="Gene3D" id="3.40.50.2000">
    <property type="entry name" value="Glycogen Phosphorylase B"/>
    <property type="match status" value="2"/>
</dbReference>
<name>A0AA49JB28_9BACT</name>
<evidence type="ECO:0000313" key="2">
    <source>
        <dbReference type="EMBL" id="WKK86019.1"/>
    </source>
</evidence>
<dbReference type="EC" id="2.4.-.-" evidence="2"/>
<dbReference type="GO" id="GO:0016757">
    <property type="term" value="F:glycosyltransferase activity"/>
    <property type="evidence" value="ECO:0007669"/>
    <property type="project" value="UniProtKB-KW"/>
</dbReference>
<reference evidence="2" key="1">
    <citation type="submission" date="2023-08" db="EMBL/GenBank/DDBJ databases">
        <title>Comparative genomics and taxonomic characterization of three novel marine species of genus Marivirga.</title>
        <authorList>
            <person name="Muhammad N."/>
            <person name="Kim S.-G."/>
        </authorList>
    </citation>
    <scope>NUCLEOTIDE SEQUENCE [LARGE SCALE GENOMIC DNA]</scope>
    <source>
        <strain evidence="2">ABR2-2</strain>
    </source>
</reference>
<protein>
    <submittedName>
        <fullName evidence="2">Glycosyltransferase family 4 protein</fullName>
        <ecNumber evidence="2">2.4.-.-</ecNumber>
    </submittedName>
</protein>
<dbReference type="InterPro" id="IPR001296">
    <property type="entry name" value="Glyco_trans_1"/>
</dbReference>
<organism evidence="2 3">
    <name type="scientific">Marivirga arenosa</name>
    <dbReference type="NCBI Taxonomy" id="3059076"/>
    <lineage>
        <taxon>Bacteria</taxon>
        <taxon>Pseudomonadati</taxon>
        <taxon>Bacteroidota</taxon>
        <taxon>Cytophagia</taxon>
        <taxon>Cytophagales</taxon>
        <taxon>Marivirgaceae</taxon>
        <taxon>Marivirga</taxon>
    </lineage>
</organism>
<dbReference type="EMBL" id="CP129970">
    <property type="protein sequence ID" value="WKK86019.1"/>
    <property type="molecule type" value="Genomic_DNA"/>
</dbReference>
<accession>A0AA49JB28</accession>